<gene>
    <name evidence="7" type="primary">LOC109722925</name>
</gene>
<dbReference type="GO" id="GO:0005179">
    <property type="term" value="F:hormone activity"/>
    <property type="evidence" value="ECO:0007669"/>
    <property type="project" value="UniProtKB-KW"/>
</dbReference>
<evidence type="ECO:0000313" key="7">
    <source>
        <dbReference type="RefSeq" id="XP_020106689.1"/>
    </source>
</evidence>
<comment type="similarity">
    <text evidence="1">Belongs to the plant rapid alkalinization factor (RALF) family.</text>
</comment>
<accession>A0A6P5GFF7</accession>
<dbReference type="GeneID" id="109722925"/>
<evidence type="ECO:0000256" key="2">
    <source>
        <dbReference type="ARBA" id="ARBA00022702"/>
    </source>
</evidence>
<keyword evidence="4" id="KW-1015">Disulfide bond</keyword>
<dbReference type="PANTHER" id="PTHR33136:SF4">
    <property type="entry name" value="PROTEIN RALF-LIKE 32"/>
    <property type="match status" value="1"/>
</dbReference>
<evidence type="ECO:0000256" key="3">
    <source>
        <dbReference type="ARBA" id="ARBA00022729"/>
    </source>
</evidence>
<evidence type="ECO:0000256" key="5">
    <source>
        <dbReference type="SAM" id="SignalP"/>
    </source>
</evidence>
<dbReference type="GO" id="GO:0009506">
    <property type="term" value="C:plasmodesma"/>
    <property type="evidence" value="ECO:0007669"/>
    <property type="project" value="TreeGrafter"/>
</dbReference>
<feature type="chain" id="PRO_5028280246" evidence="5">
    <location>
        <begin position="28"/>
        <end position="116"/>
    </location>
</feature>
<dbReference type="InterPro" id="IPR008801">
    <property type="entry name" value="RALF"/>
</dbReference>
<reference evidence="7" key="2">
    <citation type="submission" date="2025-08" db="UniProtKB">
        <authorList>
            <consortium name="RefSeq"/>
        </authorList>
    </citation>
    <scope>IDENTIFICATION</scope>
    <source>
        <tissue evidence="7">Leaf</tissue>
    </source>
</reference>
<dbReference type="GO" id="GO:0019722">
    <property type="term" value="P:calcium-mediated signaling"/>
    <property type="evidence" value="ECO:0007669"/>
    <property type="project" value="TreeGrafter"/>
</dbReference>
<keyword evidence="3 5" id="KW-0732">Signal</keyword>
<evidence type="ECO:0000256" key="4">
    <source>
        <dbReference type="ARBA" id="ARBA00023157"/>
    </source>
</evidence>
<proteinExistence type="inferred from homology"/>
<organism evidence="6 7">
    <name type="scientific">Ananas comosus</name>
    <name type="common">Pineapple</name>
    <name type="synonym">Ananas ananas</name>
    <dbReference type="NCBI Taxonomy" id="4615"/>
    <lineage>
        <taxon>Eukaryota</taxon>
        <taxon>Viridiplantae</taxon>
        <taxon>Streptophyta</taxon>
        <taxon>Embryophyta</taxon>
        <taxon>Tracheophyta</taxon>
        <taxon>Spermatophyta</taxon>
        <taxon>Magnoliopsida</taxon>
        <taxon>Liliopsida</taxon>
        <taxon>Poales</taxon>
        <taxon>Bromeliaceae</taxon>
        <taxon>Bromelioideae</taxon>
        <taxon>Ananas</taxon>
    </lineage>
</organism>
<keyword evidence="6" id="KW-1185">Reference proteome</keyword>
<dbReference type="AlphaFoldDB" id="A0A6P5GFF7"/>
<reference evidence="6" key="1">
    <citation type="journal article" date="2015" name="Nat. Genet.">
        <title>The pineapple genome and the evolution of CAM photosynthesis.</title>
        <authorList>
            <person name="Ming R."/>
            <person name="VanBuren R."/>
            <person name="Wai C.M."/>
            <person name="Tang H."/>
            <person name="Schatz M.C."/>
            <person name="Bowers J.E."/>
            <person name="Lyons E."/>
            <person name="Wang M.L."/>
            <person name="Chen J."/>
            <person name="Biggers E."/>
            <person name="Zhang J."/>
            <person name="Huang L."/>
            <person name="Zhang L."/>
            <person name="Miao W."/>
            <person name="Zhang J."/>
            <person name="Ye Z."/>
            <person name="Miao C."/>
            <person name="Lin Z."/>
            <person name="Wang H."/>
            <person name="Zhou H."/>
            <person name="Yim W.C."/>
            <person name="Priest H.D."/>
            <person name="Zheng C."/>
            <person name="Woodhouse M."/>
            <person name="Edger P.P."/>
            <person name="Guyot R."/>
            <person name="Guo H.B."/>
            <person name="Guo H."/>
            <person name="Zheng G."/>
            <person name="Singh R."/>
            <person name="Sharma A."/>
            <person name="Min X."/>
            <person name="Zheng Y."/>
            <person name="Lee H."/>
            <person name="Gurtowski J."/>
            <person name="Sedlazeck F.J."/>
            <person name="Harkess A."/>
            <person name="McKain M.R."/>
            <person name="Liao Z."/>
            <person name="Fang J."/>
            <person name="Liu J."/>
            <person name="Zhang X."/>
            <person name="Zhang Q."/>
            <person name="Hu W."/>
            <person name="Qin Y."/>
            <person name="Wang K."/>
            <person name="Chen L.Y."/>
            <person name="Shirley N."/>
            <person name="Lin Y.R."/>
            <person name="Liu L.Y."/>
            <person name="Hernandez A.G."/>
            <person name="Wright C.L."/>
            <person name="Bulone V."/>
            <person name="Tuskan G.A."/>
            <person name="Heath K."/>
            <person name="Zee F."/>
            <person name="Moore P.H."/>
            <person name="Sunkar R."/>
            <person name="Leebens-Mack J.H."/>
            <person name="Mockler T."/>
            <person name="Bennetzen J.L."/>
            <person name="Freeling M."/>
            <person name="Sankoff D."/>
            <person name="Paterson A.H."/>
            <person name="Zhu X."/>
            <person name="Yang X."/>
            <person name="Smith J.A."/>
            <person name="Cushman J.C."/>
            <person name="Paull R.E."/>
            <person name="Yu Q."/>
        </authorList>
    </citation>
    <scope>NUCLEOTIDE SEQUENCE [LARGE SCALE GENOMIC DNA]</scope>
    <source>
        <strain evidence="6">cv. F153</strain>
    </source>
</reference>
<dbReference type="Pfam" id="PF05498">
    <property type="entry name" value="RALF"/>
    <property type="match status" value="1"/>
</dbReference>
<keyword evidence="2" id="KW-0372">Hormone</keyword>
<feature type="signal peptide" evidence="5">
    <location>
        <begin position="1"/>
        <end position="27"/>
    </location>
</feature>
<protein>
    <submittedName>
        <fullName evidence="7">Rapid alkalinization factor-like</fullName>
    </submittedName>
</protein>
<evidence type="ECO:0000256" key="1">
    <source>
        <dbReference type="ARBA" id="ARBA00009178"/>
    </source>
</evidence>
<dbReference type="OrthoDB" id="784274at2759"/>
<dbReference type="RefSeq" id="XP_020106689.1">
    <property type="nucleotide sequence ID" value="XM_020251100.1"/>
</dbReference>
<evidence type="ECO:0000313" key="6">
    <source>
        <dbReference type="Proteomes" id="UP000515123"/>
    </source>
</evidence>
<name>A0A6P5GFF7_ANACO</name>
<dbReference type="Proteomes" id="UP000515123">
    <property type="component" value="Linkage group 17"/>
</dbReference>
<sequence length="116" mass="12777">MPLQRVFLVSFSLILSTYLVCITGTEAKTSNMRGYNDSSSRIGDRELEAEFLMDTEAHRRFLEQGKNIDYGALNSDRPACNAGAGKPYSGNCVPASSGNKHGRGCEIYDHCRSGHR</sequence>
<dbReference type="PANTHER" id="PTHR33136">
    <property type="entry name" value="RAPID ALKALINIZATION FACTOR-LIKE"/>
    <property type="match status" value="1"/>
</dbReference>